<organism evidence="1 2">
    <name type="scientific">Acidithiobacillus ferrooxidans (strain ATCC 23270 / DSM 14882 / CIP 104768 / NCIMB 8455)</name>
    <name type="common">Ferrobacillus ferrooxidans (strain ATCC 23270)</name>
    <dbReference type="NCBI Taxonomy" id="243159"/>
    <lineage>
        <taxon>Bacteria</taxon>
        <taxon>Pseudomonadati</taxon>
        <taxon>Pseudomonadota</taxon>
        <taxon>Acidithiobacillia</taxon>
        <taxon>Acidithiobacillales</taxon>
        <taxon>Acidithiobacillaceae</taxon>
        <taxon>Acidithiobacillus</taxon>
    </lineage>
</organism>
<dbReference type="KEGG" id="afr:AFE_2382"/>
<keyword evidence="2" id="KW-1185">Reference proteome</keyword>
<protein>
    <submittedName>
        <fullName evidence="1">Uncharacterized protein</fullName>
    </submittedName>
</protein>
<gene>
    <name evidence="1" type="ordered locus">AFE_2382</name>
</gene>
<reference evidence="1 2" key="1">
    <citation type="journal article" date="2008" name="BMC Genomics">
        <title>Acidithiobacillus ferrooxidans metabolism: from genome sequence to industrial applications.</title>
        <authorList>
            <person name="Valdes J."/>
            <person name="Pedroso I."/>
            <person name="Quatrini R."/>
            <person name="Dodson R.J."/>
            <person name="Tettelin H."/>
            <person name="Blake R.II."/>
            <person name="Eisen J.A."/>
            <person name="Holmes D.S."/>
        </authorList>
    </citation>
    <scope>NUCLEOTIDE SEQUENCE [LARGE SCALE GENOMIC DNA]</scope>
    <source>
        <strain evidence="2">ATCC 23270 / DSM 14882 / CIP 104768 / NCIMB 8455</strain>
    </source>
</reference>
<dbReference type="STRING" id="243159.AFE_2382"/>
<dbReference type="HOGENOM" id="CLU_3194864_0_0_6"/>
<evidence type="ECO:0000313" key="2">
    <source>
        <dbReference type="Proteomes" id="UP000001362"/>
    </source>
</evidence>
<proteinExistence type="predicted"/>
<dbReference type="Proteomes" id="UP000001362">
    <property type="component" value="Chromosome"/>
</dbReference>
<dbReference type="PaxDb" id="243159-AFE_2382"/>
<name>B7J6E6_ACIF2</name>
<sequence>MLADHRLYRCRNGLLRVFFFFTHKVSPHCLGKPNPIRWIMSFQQR</sequence>
<dbReference type="AlphaFoldDB" id="B7J6E6"/>
<evidence type="ECO:0000313" key="1">
    <source>
        <dbReference type="EMBL" id="ACK79108.1"/>
    </source>
</evidence>
<accession>B7J6E6</accession>
<dbReference type="EMBL" id="CP001219">
    <property type="protein sequence ID" value="ACK79108.1"/>
    <property type="molecule type" value="Genomic_DNA"/>
</dbReference>